<dbReference type="EMBL" id="JAUEIF010000014">
    <property type="protein sequence ID" value="MDN0026244.1"/>
    <property type="molecule type" value="Genomic_DNA"/>
</dbReference>
<dbReference type="Proteomes" id="UP001168478">
    <property type="component" value="Unassembled WGS sequence"/>
</dbReference>
<organism evidence="2 4">
    <name type="scientific">Leyella lascolaii</name>
    <dbReference type="NCBI Taxonomy" id="1776379"/>
    <lineage>
        <taxon>Bacteria</taxon>
        <taxon>Pseudomonadati</taxon>
        <taxon>Bacteroidota</taxon>
        <taxon>Bacteroidia</taxon>
        <taxon>Bacteroidales</taxon>
        <taxon>Prevotellaceae</taxon>
        <taxon>Leyella</taxon>
    </lineage>
</organism>
<reference evidence="2" key="2">
    <citation type="submission" date="2023-08" db="EMBL/GenBank/DDBJ databases">
        <title>Identification and characterization of horizontal gene transfer across gut microbiota members of farm animals based on homology search.</title>
        <authorList>
            <person name="Schwarzerova J."/>
            <person name="Nykrynova M."/>
            <person name="Jureckova K."/>
            <person name="Cejkova D."/>
            <person name="Rychlik I."/>
        </authorList>
    </citation>
    <scope>NUCLEOTIDE SEQUENCE</scope>
    <source>
        <strain evidence="2">ET15</strain>
        <strain evidence="1">ET37</strain>
    </source>
</reference>
<keyword evidence="3" id="KW-1185">Reference proteome</keyword>
<dbReference type="EMBL" id="JAUEIE010000005">
    <property type="protein sequence ID" value="MDN0022719.1"/>
    <property type="molecule type" value="Genomic_DNA"/>
</dbReference>
<evidence type="ECO:0000313" key="3">
    <source>
        <dbReference type="Proteomes" id="UP001167831"/>
    </source>
</evidence>
<evidence type="ECO:0000313" key="2">
    <source>
        <dbReference type="EMBL" id="MDN0026244.1"/>
    </source>
</evidence>
<gene>
    <name evidence="1" type="ORF">QVN81_06730</name>
    <name evidence="2" type="ORF">QVN84_12065</name>
</gene>
<evidence type="ECO:0000313" key="1">
    <source>
        <dbReference type="EMBL" id="MDN0022719.1"/>
    </source>
</evidence>
<comment type="caution">
    <text evidence="2">The sequence shown here is derived from an EMBL/GenBank/DDBJ whole genome shotgun (WGS) entry which is preliminary data.</text>
</comment>
<dbReference type="Proteomes" id="UP001167831">
    <property type="component" value="Unassembled WGS sequence"/>
</dbReference>
<sequence>MTVSKQTENFIDCMKTMQELYTKVYKSLNEIYNVDDTERIIADQFIMEFDALEKRIENLVISSMKERMSWVDSQEI</sequence>
<dbReference type="AlphaFoldDB" id="A0AAW7JKG8"/>
<reference evidence="2" key="1">
    <citation type="submission" date="2023-06" db="EMBL/GenBank/DDBJ databases">
        <authorList>
            <person name="Zeman M."/>
            <person name="Kubasova T."/>
            <person name="Jahodarova E."/>
            <person name="Nykrynova M."/>
            <person name="Rychlik I."/>
        </authorList>
    </citation>
    <scope>NUCLEOTIDE SEQUENCE</scope>
    <source>
        <strain evidence="2">ET15</strain>
        <strain evidence="1">ET37</strain>
    </source>
</reference>
<protein>
    <submittedName>
        <fullName evidence="2">Uncharacterized protein</fullName>
    </submittedName>
</protein>
<proteinExistence type="predicted"/>
<dbReference type="RefSeq" id="WP_278767142.1">
    <property type="nucleotide sequence ID" value="NZ_JAUEIE010000005.1"/>
</dbReference>
<accession>A0AAW7JKG8</accession>
<evidence type="ECO:0000313" key="4">
    <source>
        <dbReference type="Proteomes" id="UP001168478"/>
    </source>
</evidence>
<name>A0AAW7JKG8_9BACT</name>